<dbReference type="EMBL" id="FPBD01000010">
    <property type="protein sequence ID" value="SFU14701.1"/>
    <property type="molecule type" value="Genomic_DNA"/>
</dbReference>
<keyword evidence="3" id="KW-1185">Reference proteome</keyword>
<dbReference type="SUPFAM" id="SSF89796">
    <property type="entry name" value="CoA-transferase family III (CaiB/BaiF)"/>
    <property type="match status" value="1"/>
</dbReference>
<dbReference type="GO" id="GO:0008410">
    <property type="term" value="F:CoA-transferase activity"/>
    <property type="evidence" value="ECO:0007669"/>
    <property type="project" value="TreeGrafter"/>
</dbReference>
<dbReference type="InterPro" id="IPR003673">
    <property type="entry name" value="CoA-Trfase_fam_III"/>
</dbReference>
<dbReference type="PANTHER" id="PTHR48207:SF4">
    <property type="entry name" value="BLL6097 PROTEIN"/>
    <property type="match status" value="1"/>
</dbReference>
<accession>A0A1I7DSL7</accession>
<sequence length="396" mass="42873">MSTAKQVGALEGIRVLDFTQMMLGPLCTQNLADLGADVIKVERPGKGEWIRSMPILGELVGGDGAAFHAFNRNKRSITVNLKAEEGRAALLELAKNCDVVVENYRSGVMDRLGLGYEDFKKVNPKIIYASGNGWGTYSYLAKDNWPGQDLLIQAMSGIMFNTGKKSDAPTACGTAVADFAASQALAIGILGAIVARNTHGVGQKLETNLYSATLAMMGQENFAVLNQDIALERSEAGIASAWNDAPYGSYPTKDGWVCIAMCPLDKLGDILGSEELSKLDSWEERNEAKRLIESLTVAKTTEEWMKQFREQDVWAAPIRNAHEAMQELVDLDSGRLVTMQHPVAGEVKAVGNPITLYGTPVQTKSAAPTVGQHTKEVITEMLGEDTYRKLSEAGAL</sequence>
<organism evidence="2 3">
    <name type="scientific">Pseudovibrio denitrificans</name>
    <dbReference type="NCBI Taxonomy" id="258256"/>
    <lineage>
        <taxon>Bacteria</taxon>
        <taxon>Pseudomonadati</taxon>
        <taxon>Pseudomonadota</taxon>
        <taxon>Alphaproteobacteria</taxon>
        <taxon>Hyphomicrobiales</taxon>
        <taxon>Stappiaceae</taxon>
        <taxon>Pseudovibrio</taxon>
    </lineage>
</organism>
<dbReference type="InterPro" id="IPR044855">
    <property type="entry name" value="CoA-Trfase_III_dom3_sf"/>
</dbReference>
<dbReference type="PANTHER" id="PTHR48207">
    <property type="entry name" value="SUCCINATE--HYDROXYMETHYLGLUTARATE COA-TRANSFERASE"/>
    <property type="match status" value="1"/>
</dbReference>
<evidence type="ECO:0000313" key="3">
    <source>
        <dbReference type="Proteomes" id="UP000183371"/>
    </source>
</evidence>
<dbReference type="RefSeq" id="WP_054784173.1">
    <property type="nucleotide sequence ID" value="NZ_FPBD01000010.1"/>
</dbReference>
<dbReference type="InterPro" id="IPR050483">
    <property type="entry name" value="CoA-transferase_III_domain"/>
</dbReference>
<dbReference type="AlphaFoldDB" id="A0A1I7DSL7"/>
<dbReference type="Pfam" id="PF02515">
    <property type="entry name" value="CoA_transf_3"/>
    <property type="match status" value="1"/>
</dbReference>
<dbReference type="Proteomes" id="UP000183371">
    <property type="component" value="Unassembled WGS sequence"/>
</dbReference>
<dbReference type="Gene3D" id="3.30.1540.10">
    <property type="entry name" value="formyl-coa transferase, domain 3"/>
    <property type="match status" value="1"/>
</dbReference>
<dbReference type="InterPro" id="IPR023606">
    <property type="entry name" value="CoA-Trfase_III_dom_1_sf"/>
</dbReference>
<keyword evidence="1 2" id="KW-0808">Transferase</keyword>
<name>A0A1I7DSL7_9HYPH</name>
<evidence type="ECO:0000256" key="1">
    <source>
        <dbReference type="ARBA" id="ARBA00022679"/>
    </source>
</evidence>
<dbReference type="Gene3D" id="3.40.50.10540">
    <property type="entry name" value="Crotonobetainyl-coa:carnitine coa-transferase, domain 1"/>
    <property type="match status" value="1"/>
</dbReference>
<proteinExistence type="predicted"/>
<protein>
    <submittedName>
        <fullName evidence="2">Crotonobetainyl-CoA:carnitine CoA-transferase CaiB</fullName>
    </submittedName>
</protein>
<evidence type="ECO:0000313" key="2">
    <source>
        <dbReference type="EMBL" id="SFU14701.1"/>
    </source>
</evidence>
<gene>
    <name evidence="2" type="ORF">SAMN05444141_11048</name>
</gene>
<reference evidence="3" key="1">
    <citation type="submission" date="2016-10" db="EMBL/GenBank/DDBJ databases">
        <authorList>
            <person name="Varghese N."/>
            <person name="Submissions S."/>
        </authorList>
    </citation>
    <scope>NUCLEOTIDE SEQUENCE [LARGE SCALE GENOMIC DNA]</scope>
    <source>
        <strain evidence="3">DSM 17465</strain>
    </source>
</reference>